<proteinExistence type="predicted"/>
<protein>
    <submittedName>
        <fullName evidence="7">MerR family transcriptional regulator</fullName>
    </submittedName>
</protein>
<evidence type="ECO:0000313" key="7">
    <source>
        <dbReference type="EMBL" id="RNE67465.1"/>
    </source>
</evidence>
<feature type="coiled-coil region" evidence="5">
    <location>
        <begin position="75"/>
        <end position="102"/>
    </location>
</feature>
<dbReference type="SMART" id="SM00422">
    <property type="entry name" value="HTH_MERR"/>
    <property type="match status" value="1"/>
</dbReference>
<evidence type="ECO:0000256" key="1">
    <source>
        <dbReference type="ARBA" id="ARBA00022491"/>
    </source>
</evidence>
<feature type="domain" description="HTH merR-type" evidence="6">
    <location>
        <begin position="8"/>
        <end position="77"/>
    </location>
</feature>
<dbReference type="Pfam" id="PF07739">
    <property type="entry name" value="TipAS"/>
    <property type="match status" value="1"/>
</dbReference>
<dbReference type="InterPro" id="IPR036244">
    <property type="entry name" value="TipA-like_antibiotic-bd"/>
</dbReference>
<name>A0A3M8LQ41_9MICO</name>
<dbReference type="OrthoDB" id="9809391at2"/>
<dbReference type="InterPro" id="IPR012925">
    <property type="entry name" value="TipAS_dom"/>
</dbReference>
<keyword evidence="2" id="KW-0805">Transcription regulation</keyword>
<dbReference type="SUPFAM" id="SSF89082">
    <property type="entry name" value="Antibiotic binding domain of TipA-like multidrug resistance regulators"/>
    <property type="match status" value="1"/>
</dbReference>
<dbReference type="EMBL" id="RDSR01000001">
    <property type="protein sequence ID" value="RNE67465.1"/>
    <property type="molecule type" value="Genomic_DNA"/>
</dbReference>
<dbReference type="AlphaFoldDB" id="A0A3M8LQ41"/>
<evidence type="ECO:0000259" key="6">
    <source>
        <dbReference type="PROSITE" id="PS50937"/>
    </source>
</evidence>
<dbReference type="Gene3D" id="1.10.490.50">
    <property type="entry name" value="Antibiotic binding domain of TipA-like multidrug resistance regulators"/>
    <property type="match status" value="1"/>
</dbReference>
<keyword evidence="8" id="KW-1185">Reference proteome</keyword>
<sequence>MREGTAREWPIHDIARLAGTTSRALRHYGAVGLLPPSRIGGNGYRYYDEQALVRLQRILMLRQLGLGLPAIGRVLDRETDDVAALSDHLLRLRQEQDRLDRQILAVEHTIRTLTESETLMPENMFDGFDHTQYREEVEEKWGKAAYASGDRWWRSMTDAEKAGFQQQHVDIARDYAAARDRGLAADSAEVQAIAARHRDWIAIGWQGRRPTAEELAGLGDMYVADERFAANYGGQDGAAFVRDALHALAGKGPHSTE</sequence>
<keyword evidence="5" id="KW-0175">Coiled coil</keyword>
<reference evidence="7 8" key="1">
    <citation type="submission" date="2018-11" db="EMBL/GenBank/DDBJ databases">
        <title>Cryobacterium sp. nov., isolated from rhizosphere soil of lettuce.</title>
        <authorList>
            <person name="Wang Y."/>
        </authorList>
    </citation>
    <scope>NUCLEOTIDE SEQUENCE [LARGE SCALE GENOMIC DNA]</scope>
    <source>
        <strain evidence="7 8">NEAU-85</strain>
    </source>
</reference>
<dbReference type="RefSeq" id="WP_123044497.1">
    <property type="nucleotide sequence ID" value="NZ_RDSR01000001.1"/>
</dbReference>
<evidence type="ECO:0000256" key="5">
    <source>
        <dbReference type="SAM" id="Coils"/>
    </source>
</evidence>
<dbReference type="PROSITE" id="PS50937">
    <property type="entry name" value="HTH_MERR_2"/>
    <property type="match status" value="1"/>
</dbReference>
<dbReference type="Pfam" id="PF13411">
    <property type="entry name" value="MerR_1"/>
    <property type="match status" value="1"/>
</dbReference>
<dbReference type="PANTHER" id="PTHR30204:SF69">
    <property type="entry name" value="MERR-FAMILY TRANSCRIPTIONAL REGULATOR"/>
    <property type="match status" value="1"/>
</dbReference>
<dbReference type="GO" id="GO:0003677">
    <property type="term" value="F:DNA binding"/>
    <property type="evidence" value="ECO:0007669"/>
    <property type="project" value="UniProtKB-KW"/>
</dbReference>
<comment type="caution">
    <text evidence="7">The sequence shown here is derived from an EMBL/GenBank/DDBJ whole genome shotgun (WGS) entry which is preliminary data.</text>
</comment>
<organism evidence="7 8">
    <name type="scientific">Cryobacterium tepidiphilum</name>
    <dbReference type="NCBI Taxonomy" id="2486026"/>
    <lineage>
        <taxon>Bacteria</taxon>
        <taxon>Bacillati</taxon>
        <taxon>Actinomycetota</taxon>
        <taxon>Actinomycetes</taxon>
        <taxon>Micrococcales</taxon>
        <taxon>Microbacteriaceae</taxon>
        <taxon>Cryobacterium</taxon>
    </lineage>
</organism>
<gene>
    <name evidence="7" type="ORF">EEJ31_00810</name>
</gene>
<keyword evidence="1" id="KW-0678">Repressor</keyword>
<dbReference type="Proteomes" id="UP000279859">
    <property type="component" value="Unassembled WGS sequence"/>
</dbReference>
<evidence type="ECO:0000256" key="4">
    <source>
        <dbReference type="ARBA" id="ARBA00023163"/>
    </source>
</evidence>
<dbReference type="Gene3D" id="1.10.1660.10">
    <property type="match status" value="1"/>
</dbReference>
<dbReference type="SUPFAM" id="SSF46955">
    <property type="entry name" value="Putative DNA-binding domain"/>
    <property type="match status" value="1"/>
</dbReference>
<evidence type="ECO:0000313" key="8">
    <source>
        <dbReference type="Proteomes" id="UP000279859"/>
    </source>
</evidence>
<dbReference type="PANTHER" id="PTHR30204">
    <property type="entry name" value="REDOX-CYCLING DRUG-SENSING TRANSCRIPTIONAL ACTIVATOR SOXR"/>
    <property type="match status" value="1"/>
</dbReference>
<dbReference type="InterPro" id="IPR009061">
    <property type="entry name" value="DNA-bd_dom_put_sf"/>
</dbReference>
<evidence type="ECO:0000256" key="2">
    <source>
        <dbReference type="ARBA" id="ARBA00023015"/>
    </source>
</evidence>
<dbReference type="InterPro" id="IPR047057">
    <property type="entry name" value="MerR_fam"/>
</dbReference>
<keyword evidence="3" id="KW-0238">DNA-binding</keyword>
<keyword evidence="4" id="KW-0804">Transcription</keyword>
<dbReference type="InterPro" id="IPR000551">
    <property type="entry name" value="MerR-type_HTH_dom"/>
</dbReference>
<dbReference type="CDD" id="cd01106">
    <property type="entry name" value="HTH_TipAL-Mta"/>
    <property type="match status" value="1"/>
</dbReference>
<evidence type="ECO:0000256" key="3">
    <source>
        <dbReference type="ARBA" id="ARBA00023125"/>
    </source>
</evidence>
<dbReference type="GO" id="GO:0003700">
    <property type="term" value="F:DNA-binding transcription factor activity"/>
    <property type="evidence" value="ECO:0007669"/>
    <property type="project" value="InterPro"/>
</dbReference>
<accession>A0A3M8LQ41</accession>